<accession>D3BV38</accession>
<keyword evidence="2" id="KW-1185">Reference proteome</keyword>
<dbReference type="AlphaFoldDB" id="D3BV38"/>
<sequence length="268" mass="30403">MSDFTTLTRLEFGLNFDSPLRPGELPPNLEYLYLGELNQELPVGSLPPKLKEIVFGNSYNVFILPNVLPSSLKRIKFGSSFNQYLVAGVIPLGCETLCFGHQFDQTIEVNVIPPTVTTLKFGFFYNRRIQQGVLKNVKSLTLGYLFNQTVVFDDQKQSFLSRLVGGESFIPSTLEYLEIDNTLGGMMVNRPPAKTLKSLISLSVNFHYTEQYSHYLVRFIDNDNSLVIRRSTMEGGIIPKSKLFNSFAMKNLSIMREIHVFSTNINFD</sequence>
<evidence type="ECO:0000313" key="2">
    <source>
        <dbReference type="Proteomes" id="UP000001396"/>
    </source>
</evidence>
<dbReference type="InterPro" id="IPR051251">
    <property type="entry name" value="STK_FNIP-Repeat"/>
</dbReference>
<dbReference type="SUPFAM" id="SSF52058">
    <property type="entry name" value="L domain-like"/>
    <property type="match status" value="1"/>
</dbReference>
<comment type="caution">
    <text evidence="1">The sequence shown here is derived from an EMBL/GenBank/DDBJ whole genome shotgun (WGS) entry which is preliminary data.</text>
</comment>
<evidence type="ECO:0000313" key="1">
    <source>
        <dbReference type="EMBL" id="EFA74976.1"/>
    </source>
</evidence>
<gene>
    <name evidence="1" type="ORF">PPL_12010</name>
</gene>
<dbReference type="EMBL" id="ADBJ01000060">
    <property type="protein sequence ID" value="EFA74976.1"/>
    <property type="molecule type" value="Genomic_DNA"/>
</dbReference>
<name>D3BV38_HETP5</name>
<proteinExistence type="predicted"/>
<dbReference type="OMA" id="YSHYLVR"/>
<protein>
    <recommendedName>
        <fullName evidence="3">FNIP repeat-containing protein</fullName>
    </recommendedName>
</protein>
<dbReference type="PANTHER" id="PTHR32134:SF169">
    <property type="entry name" value="FNIP REPEAT-CONTAINING PROTEIN-RELATED"/>
    <property type="match status" value="1"/>
</dbReference>
<evidence type="ECO:0008006" key="3">
    <source>
        <dbReference type="Google" id="ProtNLM"/>
    </source>
</evidence>
<dbReference type="Proteomes" id="UP000001396">
    <property type="component" value="Unassembled WGS sequence"/>
</dbReference>
<organism evidence="1 2">
    <name type="scientific">Heterostelium pallidum (strain ATCC 26659 / Pp 5 / PN500)</name>
    <name type="common">Cellular slime mold</name>
    <name type="synonym">Polysphondylium pallidum</name>
    <dbReference type="NCBI Taxonomy" id="670386"/>
    <lineage>
        <taxon>Eukaryota</taxon>
        <taxon>Amoebozoa</taxon>
        <taxon>Evosea</taxon>
        <taxon>Eumycetozoa</taxon>
        <taxon>Dictyostelia</taxon>
        <taxon>Acytosteliales</taxon>
        <taxon>Acytosteliaceae</taxon>
        <taxon>Heterostelium</taxon>
    </lineage>
</organism>
<dbReference type="InterPro" id="IPR008615">
    <property type="entry name" value="FNIP"/>
</dbReference>
<dbReference type="PANTHER" id="PTHR32134">
    <property type="entry name" value="FNIP REPEAT-CONTAINING PROTEIN"/>
    <property type="match status" value="1"/>
</dbReference>
<dbReference type="GeneID" id="31367478"/>
<dbReference type="RefSeq" id="XP_020427110.1">
    <property type="nucleotide sequence ID" value="XM_020582756.1"/>
</dbReference>
<dbReference type="InParanoid" id="D3BV38"/>
<reference evidence="1 2" key="1">
    <citation type="journal article" date="2011" name="Genome Res.">
        <title>Phylogeny-wide analysis of social amoeba genomes highlights ancient origins for complex intercellular communication.</title>
        <authorList>
            <person name="Heidel A.J."/>
            <person name="Lawal H.M."/>
            <person name="Felder M."/>
            <person name="Schilde C."/>
            <person name="Helps N.R."/>
            <person name="Tunggal B."/>
            <person name="Rivero F."/>
            <person name="John U."/>
            <person name="Schleicher M."/>
            <person name="Eichinger L."/>
            <person name="Platzer M."/>
            <person name="Noegel A.A."/>
            <person name="Schaap P."/>
            <person name="Gloeckner G."/>
        </authorList>
    </citation>
    <scope>NUCLEOTIDE SEQUENCE [LARGE SCALE GENOMIC DNA]</scope>
    <source>
        <strain evidence="2">ATCC 26659 / Pp 5 / PN500</strain>
    </source>
</reference>
<dbReference type="Pfam" id="PF05725">
    <property type="entry name" value="FNIP"/>
    <property type="match status" value="3"/>
</dbReference>